<keyword evidence="1" id="KW-0812">Transmembrane</keyword>
<feature type="transmembrane region" description="Helical" evidence="1">
    <location>
        <begin position="47"/>
        <end position="72"/>
    </location>
</feature>
<geneLocation type="mitochondrion" evidence="2"/>
<reference evidence="2" key="1">
    <citation type="submission" date="2015-03" db="EMBL/GenBank/DDBJ databases">
        <title>Mitochondrial variation in chaetognaths.</title>
        <authorList>
            <person name="Marletaz F."/>
            <person name="Le Parco Y."/>
            <person name="Liu S."/>
            <person name="Peijnenburg K."/>
        </authorList>
    </citation>
    <scope>NUCLEOTIDE SEQUENCE</scope>
    <source>
        <strain evidence="2">SE-S3-34</strain>
    </source>
</reference>
<keyword evidence="1" id="KW-0472">Membrane</keyword>
<evidence type="ECO:0000313" key="2">
    <source>
        <dbReference type="EMBL" id="AKS04166.1"/>
    </source>
</evidence>
<accession>A0A141CKX0</accession>
<sequence>MWLKSLALLAFCLLLGTFLKTSTLSVLLCLEALVIVGVLVLVQHSELMFSVCFISIGACESAVGLGCLVSLVRAQGVQHFSV</sequence>
<name>A0A141CKX0_9BILA</name>
<organism evidence="2">
    <name type="scientific">Parasagitta elegans</name>
    <dbReference type="NCBI Taxonomy" id="1562708"/>
    <lineage>
        <taxon>Eukaryota</taxon>
        <taxon>Metazoa</taxon>
        <taxon>Spiralia</taxon>
        <taxon>Gnathifera</taxon>
        <taxon>Chaetognatha</taxon>
        <taxon>Sagittoidea</taxon>
        <taxon>Aphragmophora</taxon>
        <taxon>Ctenodontina</taxon>
        <taxon>Sagittidae</taxon>
        <taxon>Parasagitta</taxon>
    </lineage>
</organism>
<keyword evidence="2" id="KW-0496">Mitochondrion</keyword>
<dbReference type="AlphaFoldDB" id="A0A141CKX0"/>
<dbReference type="EMBL" id="KP899766">
    <property type="protein sequence ID" value="AKS04166.1"/>
    <property type="molecule type" value="Genomic_DNA"/>
</dbReference>
<keyword evidence="1" id="KW-1133">Transmembrane helix</keyword>
<evidence type="ECO:0000256" key="1">
    <source>
        <dbReference type="SAM" id="Phobius"/>
    </source>
</evidence>
<gene>
    <name evidence="2" type="primary">NADH4L</name>
</gene>
<dbReference type="Gene3D" id="1.10.287.3510">
    <property type="match status" value="1"/>
</dbReference>
<protein>
    <submittedName>
        <fullName evidence="2">NADH dehydrogenase subunit 4L</fullName>
    </submittedName>
</protein>
<proteinExistence type="predicted"/>